<accession>A0A261ETL2</accession>
<dbReference type="InterPro" id="IPR045621">
    <property type="entry name" value="BPD_transp_1_N"/>
</dbReference>
<dbReference type="Pfam" id="PF19300">
    <property type="entry name" value="BPD_transp_1_N"/>
    <property type="match status" value="1"/>
</dbReference>
<dbReference type="PROSITE" id="PS50928">
    <property type="entry name" value="ABC_TM1"/>
    <property type="match status" value="1"/>
</dbReference>
<dbReference type="Proteomes" id="UP000216004">
    <property type="component" value="Unassembled WGS sequence"/>
</dbReference>
<dbReference type="OrthoDB" id="9778910at2"/>
<dbReference type="Gene3D" id="1.10.3720.10">
    <property type="entry name" value="MetI-like"/>
    <property type="match status" value="1"/>
</dbReference>
<evidence type="ECO:0000313" key="9">
    <source>
        <dbReference type="EMBL" id="OZG50165.1"/>
    </source>
</evidence>
<reference evidence="9 10" key="1">
    <citation type="journal article" date="2017" name="BMC Genomics">
        <title>Comparative genomic and phylogenomic analyses of the Bifidobacteriaceae family.</title>
        <authorList>
            <person name="Lugli G.A."/>
            <person name="Milani C."/>
            <person name="Turroni F."/>
            <person name="Duranti S."/>
            <person name="Mancabelli L."/>
            <person name="Mangifesta M."/>
            <person name="Ferrario C."/>
            <person name="Modesto M."/>
            <person name="Mattarelli P."/>
            <person name="Jiri K."/>
            <person name="van Sinderen D."/>
            <person name="Ventura M."/>
        </authorList>
    </citation>
    <scope>NUCLEOTIDE SEQUENCE [LARGE SCALE GENOMIC DNA]</scope>
    <source>
        <strain evidence="9 10">DSM 22924</strain>
    </source>
</reference>
<organism evidence="9 10">
    <name type="scientific">Bombiscardovia coagulans</name>
    <dbReference type="NCBI Taxonomy" id="686666"/>
    <lineage>
        <taxon>Bacteria</taxon>
        <taxon>Bacillati</taxon>
        <taxon>Actinomycetota</taxon>
        <taxon>Actinomycetes</taxon>
        <taxon>Bifidobacteriales</taxon>
        <taxon>Bifidobacteriaceae</taxon>
        <taxon>Bombiscardovia</taxon>
    </lineage>
</organism>
<evidence type="ECO:0000256" key="2">
    <source>
        <dbReference type="ARBA" id="ARBA00022448"/>
    </source>
</evidence>
<comment type="subcellular location">
    <subcellularLocation>
        <location evidence="1 7">Cell membrane</location>
        <topology evidence="1 7">Multi-pass membrane protein</topology>
    </subcellularLocation>
</comment>
<comment type="caution">
    <text evidence="9">The sequence shown here is derived from an EMBL/GenBank/DDBJ whole genome shotgun (WGS) entry which is preliminary data.</text>
</comment>
<evidence type="ECO:0000256" key="6">
    <source>
        <dbReference type="ARBA" id="ARBA00023136"/>
    </source>
</evidence>
<dbReference type="PANTHER" id="PTHR43163:SF6">
    <property type="entry name" value="DIPEPTIDE TRANSPORT SYSTEM PERMEASE PROTEIN DPPB-RELATED"/>
    <property type="match status" value="1"/>
</dbReference>
<gene>
    <name evidence="9" type="ORF">BOCO_0682</name>
</gene>
<dbReference type="GO" id="GO:0005886">
    <property type="term" value="C:plasma membrane"/>
    <property type="evidence" value="ECO:0007669"/>
    <property type="project" value="UniProtKB-SubCell"/>
</dbReference>
<feature type="transmembrane region" description="Helical" evidence="7">
    <location>
        <begin position="100"/>
        <end position="121"/>
    </location>
</feature>
<evidence type="ECO:0000256" key="7">
    <source>
        <dbReference type="RuleBase" id="RU363032"/>
    </source>
</evidence>
<sequence>MRYLVRRIVLFILALWAISILIFASLRILPGDIATVMAGINSSPEQVAGLRLRLGLNRPLPAQYGSWLKDLVHGDFGFSMLTGRSISEQVAARASVTFPLVGLGIVLALVIGLTMGCLAVMARSTRLRSFCHMLALVAGSIPVLWGGLLLILLFSRGTGLIQIFPSQGFPDTGWRRPAEALQTMALPAATLGLVVGASITRYTRSALNDIAGSGWIDMARSCGMTRNQALMRVGLRLTLPQLVSVVGLTFAEMITGAMVVENLFALPGLGSGLITDIGNRDLIAVQSELFMLAAFFLVIGLIVDLLHRLLDPRLKESTVTGRGRS</sequence>
<evidence type="ECO:0000313" key="10">
    <source>
        <dbReference type="Proteomes" id="UP000216004"/>
    </source>
</evidence>
<feature type="transmembrane region" description="Helical" evidence="7">
    <location>
        <begin position="242"/>
        <end position="269"/>
    </location>
</feature>
<keyword evidence="6 7" id="KW-0472">Membrane</keyword>
<feature type="transmembrane region" description="Helical" evidence="7">
    <location>
        <begin position="133"/>
        <end position="154"/>
    </location>
</feature>
<evidence type="ECO:0000256" key="4">
    <source>
        <dbReference type="ARBA" id="ARBA00022692"/>
    </source>
</evidence>
<evidence type="ECO:0000256" key="5">
    <source>
        <dbReference type="ARBA" id="ARBA00022989"/>
    </source>
</evidence>
<dbReference type="SUPFAM" id="SSF161098">
    <property type="entry name" value="MetI-like"/>
    <property type="match status" value="1"/>
</dbReference>
<dbReference type="CDD" id="cd06261">
    <property type="entry name" value="TM_PBP2"/>
    <property type="match status" value="1"/>
</dbReference>
<dbReference type="PANTHER" id="PTHR43163">
    <property type="entry name" value="DIPEPTIDE TRANSPORT SYSTEM PERMEASE PROTEIN DPPB-RELATED"/>
    <property type="match status" value="1"/>
</dbReference>
<dbReference type="GO" id="GO:0055085">
    <property type="term" value="P:transmembrane transport"/>
    <property type="evidence" value="ECO:0007669"/>
    <property type="project" value="InterPro"/>
</dbReference>
<protein>
    <submittedName>
        <fullName evidence="9">ABC transporter permease</fullName>
    </submittedName>
</protein>
<dbReference type="RefSeq" id="WP_094722681.1">
    <property type="nucleotide sequence ID" value="NZ_MWWS01000004.1"/>
</dbReference>
<dbReference type="Pfam" id="PF00528">
    <property type="entry name" value="BPD_transp_1"/>
    <property type="match status" value="1"/>
</dbReference>
<evidence type="ECO:0000256" key="3">
    <source>
        <dbReference type="ARBA" id="ARBA00022475"/>
    </source>
</evidence>
<keyword evidence="4 7" id="KW-0812">Transmembrane</keyword>
<name>A0A261ETL2_9BIFI</name>
<feature type="transmembrane region" description="Helical" evidence="7">
    <location>
        <begin position="289"/>
        <end position="306"/>
    </location>
</feature>
<proteinExistence type="inferred from homology"/>
<feature type="domain" description="ABC transmembrane type-1" evidence="8">
    <location>
        <begin position="94"/>
        <end position="307"/>
    </location>
</feature>
<keyword evidence="10" id="KW-1185">Reference proteome</keyword>
<feature type="transmembrane region" description="Helical" evidence="7">
    <location>
        <begin position="180"/>
        <end position="199"/>
    </location>
</feature>
<keyword evidence="5 7" id="KW-1133">Transmembrane helix</keyword>
<dbReference type="EMBL" id="MWWS01000004">
    <property type="protein sequence ID" value="OZG50165.1"/>
    <property type="molecule type" value="Genomic_DNA"/>
</dbReference>
<dbReference type="InterPro" id="IPR035906">
    <property type="entry name" value="MetI-like_sf"/>
</dbReference>
<dbReference type="InterPro" id="IPR000515">
    <property type="entry name" value="MetI-like"/>
</dbReference>
<evidence type="ECO:0000259" key="8">
    <source>
        <dbReference type="PROSITE" id="PS50928"/>
    </source>
</evidence>
<dbReference type="AlphaFoldDB" id="A0A261ETL2"/>
<keyword evidence="3" id="KW-1003">Cell membrane</keyword>
<keyword evidence="2 7" id="KW-0813">Transport</keyword>
<comment type="similarity">
    <text evidence="7">Belongs to the binding-protein-dependent transport system permease family.</text>
</comment>
<evidence type="ECO:0000256" key="1">
    <source>
        <dbReference type="ARBA" id="ARBA00004651"/>
    </source>
</evidence>